<protein>
    <submittedName>
        <fullName evidence="2">Unnamed protein product</fullName>
    </submittedName>
</protein>
<reference evidence="2" key="1">
    <citation type="submission" date="2023-04" db="EMBL/GenBank/DDBJ databases">
        <title>Ambrosiozyma monospora NBRC 1965.</title>
        <authorList>
            <person name="Ichikawa N."/>
            <person name="Sato H."/>
            <person name="Tonouchi N."/>
        </authorList>
    </citation>
    <scope>NUCLEOTIDE SEQUENCE</scope>
    <source>
        <strain evidence="2">NBRC 1965</strain>
    </source>
</reference>
<evidence type="ECO:0000256" key="1">
    <source>
        <dbReference type="SAM" id="MobiDB-lite"/>
    </source>
</evidence>
<feature type="region of interest" description="Disordered" evidence="1">
    <location>
        <begin position="73"/>
        <end position="103"/>
    </location>
</feature>
<sequence>MVSRLDLFKESNLIGLFRLTSRMFDEGFFNCYLTPQQFNLLDFLLHHVKDPELRNKLWKSFINSSLSITFTNSPSDHSNNNNSNSNNTTSQNTGTNTPTPFQKDVPVTADELYLKDGFSSARKLCSTVRYLLYEQAIDYYYMSSKQRSSKKFIFDSLEELVNEKTTVQDPQTETKDSEPNEKEKPVKNIREEEDDFDDDDDDDENEEENKEKKNDEDNKDDKKEDQVPDADKMDIDSSDLQLDVHFNDKGDASIKIESFHITRKPAFPTALEPISSTDEVIGAMVHPILGTASAIESNLEKQNELKLVKNFNKTYHTFENDLPNLVKRRKLERSNKQLEMSEKSKITEII</sequence>
<name>A0A9W6YX69_AMBMO</name>
<dbReference type="GO" id="GO:0046695">
    <property type="term" value="C:SLIK (SAGA-like) complex"/>
    <property type="evidence" value="ECO:0007669"/>
    <property type="project" value="InterPro"/>
</dbReference>
<evidence type="ECO:0000313" key="3">
    <source>
        <dbReference type="Proteomes" id="UP001165063"/>
    </source>
</evidence>
<organism evidence="2 3">
    <name type="scientific">Ambrosiozyma monospora</name>
    <name type="common">Yeast</name>
    <name type="synonym">Endomycopsis monosporus</name>
    <dbReference type="NCBI Taxonomy" id="43982"/>
    <lineage>
        <taxon>Eukaryota</taxon>
        <taxon>Fungi</taxon>
        <taxon>Dikarya</taxon>
        <taxon>Ascomycota</taxon>
        <taxon>Saccharomycotina</taxon>
        <taxon>Pichiomycetes</taxon>
        <taxon>Pichiales</taxon>
        <taxon>Pichiaceae</taxon>
        <taxon>Ambrosiozyma</taxon>
    </lineage>
</organism>
<dbReference type="PANTHER" id="PTHR47343:SF1">
    <property type="entry name" value="TRANSCRIPTIONAL ACTIVATOR SPT7"/>
    <property type="match status" value="1"/>
</dbReference>
<feature type="compositionally biased region" description="Basic and acidic residues" evidence="1">
    <location>
        <begin position="209"/>
        <end position="235"/>
    </location>
</feature>
<dbReference type="PANTHER" id="PTHR47343">
    <property type="entry name" value="TRANSCRIPTIONAL ACTIVATOR SPT7"/>
    <property type="match status" value="1"/>
</dbReference>
<dbReference type="GO" id="GO:0006357">
    <property type="term" value="P:regulation of transcription by RNA polymerase II"/>
    <property type="evidence" value="ECO:0007669"/>
    <property type="project" value="TreeGrafter"/>
</dbReference>
<dbReference type="GO" id="GO:0005198">
    <property type="term" value="F:structural molecule activity"/>
    <property type="evidence" value="ECO:0007669"/>
    <property type="project" value="TreeGrafter"/>
</dbReference>
<dbReference type="EMBL" id="BSXU01004367">
    <property type="protein sequence ID" value="GMG43312.1"/>
    <property type="molecule type" value="Genomic_DNA"/>
</dbReference>
<dbReference type="GO" id="GO:0000124">
    <property type="term" value="C:SAGA complex"/>
    <property type="evidence" value="ECO:0007669"/>
    <property type="project" value="InterPro"/>
</dbReference>
<feature type="compositionally biased region" description="Basic and acidic residues" evidence="1">
    <location>
        <begin position="172"/>
        <end position="190"/>
    </location>
</feature>
<dbReference type="InterPro" id="IPR037782">
    <property type="entry name" value="Spt7"/>
</dbReference>
<feature type="compositionally biased region" description="Low complexity" evidence="1">
    <location>
        <begin position="73"/>
        <end position="100"/>
    </location>
</feature>
<comment type="caution">
    <text evidence="2">The sequence shown here is derived from an EMBL/GenBank/DDBJ whole genome shotgun (WGS) entry which is preliminary data.</text>
</comment>
<accession>A0A9W6YX69</accession>
<keyword evidence="3" id="KW-1185">Reference proteome</keyword>
<feature type="region of interest" description="Disordered" evidence="1">
    <location>
        <begin position="164"/>
        <end position="238"/>
    </location>
</feature>
<feature type="compositionally biased region" description="Acidic residues" evidence="1">
    <location>
        <begin position="191"/>
        <end position="208"/>
    </location>
</feature>
<dbReference type="AlphaFoldDB" id="A0A9W6YX69"/>
<dbReference type="Proteomes" id="UP001165063">
    <property type="component" value="Unassembled WGS sequence"/>
</dbReference>
<evidence type="ECO:0000313" key="2">
    <source>
        <dbReference type="EMBL" id="GMG43312.1"/>
    </source>
</evidence>
<proteinExistence type="predicted"/>
<gene>
    <name evidence="2" type="ORF">Amon01_000664800</name>
</gene>